<accession>A0A543ENE3</accession>
<dbReference type="EMBL" id="VFPD01000001">
    <property type="protein sequence ID" value="TQM23090.1"/>
    <property type="molecule type" value="Genomic_DNA"/>
</dbReference>
<dbReference type="AlphaFoldDB" id="A0A543ENE3"/>
<comment type="caution">
    <text evidence="1">The sequence shown here is derived from an EMBL/GenBank/DDBJ whole genome shotgun (WGS) entry which is preliminary data.</text>
</comment>
<dbReference type="InterPro" id="IPR058074">
    <property type="entry name" value="Bacteriocin-like"/>
</dbReference>
<dbReference type="RefSeq" id="WP_142017882.1">
    <property type="nucleotide sequence ID" value="NZ_VFPD01000001.1"/>
</dbReference>
<evidence type="ECO:0000313" key="2">
    <source>
        <dbReference type="Proteomes" id="UP000316437"/>
    </source>
</evidence>
<organism evidence="1 2">
    <name type="scientific">Chryseobacterium aquifrigidense</name>
    <dbReference type="NCBI Taxonomy" id="558021"/>
    <lineage>
        <taxon>Bacteria</taxon>
        <taxon>Pseudomonadati</taxon>
        <taxon>Bacteroidota</taxon>
        <taxon>Flavobacteriia</taxon>
        <taxon>Flavobacteriales</taxon>
        <taxon>Weeksellaceae</taxon>
        <taxon>Chryseobacterium group</taxon>
        <taxon>Chryseobacterium</taxon>
    </lineage>
</organism>
<protein>
    <submittedName>
        <fullName evidence="1">Uncharacterized protein</fullName>
    </submittedName>
</protein>
<dbReference type="Proteomes" id="UP000316437">
    <property type="component" value="Unassembled WGS sequence"/>
</dbReference>
<keyword evidence="2" id="KW-1185">Reference proteome</keyword>
<evidence type="ECO:0000313" key="1">
    <source>
        <dbReference type="EMBL" id="TQM23090.1"/>
    </source>
</evidence>
<name>A0A543ENE3_9FLAO</name>
<reference evidence="1 2" key="1">
    <citation type="submission" date="2019-06" db="EMBL/GenBank/DDBJ databases">
        <title>Sorghum-associated microbial communities from plants grown in Nebraska, USA.</title>
        <authorList>
            <person name="Schachtman D."/>
        </authorList>
    </citation>
    <scope>NUCLEOTIDE SEQUENCE [LARGE SCALE GENOMIC DNA]</scope>
    <source>
        <strain evidence="1 2">110</strain>
    </source>
</reference>
<sequence>MILTNSKISMKNLKKISKTTLKQISGAAFRCDGCPTDGGYGPGPEFAHSCEEYNALPGRCKSCVFVSSLCIYPEN</sequence>
<proteinExistence type="predicted"/>
<dbReference type="NCBIfam" id="NF047798">
    <property type="entry name" value="leader_Chryseo"/>
    <property type="match status" value="1"/>
</dbReference>
<gene>
    <name evidence="1" type="ORF">FB551_2819</name>
</gene>